<proteinExistence type="predicted"/>
<keyword evidence="2" id="KW-1185">Reference proteome</keyword>
<name>A0ABD1LW64_9FABA</name>
<evidence type="ECO:0000313" key="2">
    <source>
        <dbReference type="Proteomes" id="UP001603857"/>
    </source>
</evidence>
<protein>
    <submittedName>
        <fullName evidence="1">Uncharacterized protein</fullName>
    </submittedName>
</protein>
<dbReference type="Proteomes" id="UP001603857">
    <property type="component" value="Unassembled WGS sequence"/>
</dbReference>
<evidence type="ECO:0000313" key="1">
    <source>
        <dbReference type="EMBL" id="KAL2327776.1"/>
    </source>
</evidence>
<comment type="caution">
    <text evidence="1">The sequence shown here is derived from an EMBL/GenBank/DDBJ whole genome shotgun (WGS) entry which is preliminary data.</text>
</comment>
<gene>
    <name evidence="1" type="ORF">Fmac_021203</name>
</gene>
<dbReference type="EMBL" id="JBGMDY010000007">
    <property type="protein sequence ID" value="KAL2327776.1"/>
    <property type="molecule type" value="Genomic_DNA"/>
</dbReference>
<dbReference type="AlphaFoldDB" id="A0ABD1LW64"/>
<organism evidence="1 2">
    <name type="scientific">Flemingia macrophylla</name>
    <dbReference type="NCBI Taxonomy" id="520843"/>
    <lineage>
        <taxon>Eukaryota</taxon>
        <taxon>Viridiplantae</taxon>
        <taxon>Streptophyta</taxon>
        <taxon>Embryophyta</taxon>
        <taxon>Tracheophyta</taxon>
        <taxon>Spermatophyta</taxon>
        <taxon>Magnoliopsida</taxon>
        <taxon>eudicotyledons</taxon>
        <taxon>Gunneridae</taxon>
        <taxon>Pentapetalae</taxon>
        <taxon>rosids</taxon>
        <taxon>fabids</taxon>
        <taxon>Fabales</taxon>
        <taxon>Fabaceae</taxon>
        <taxon>Papilionoideae</taxon>
        <taxon>50 kb inversion clade</taxon>
        <taxon>NPAAA clade</taxon>
        <taxon>indigoferoid/millettioid clade</taxon>
        <taxon>Phaseoleae</taxon>
        <taxon>Flemingia</taxon>
    </lineage>
</organism>
<accession>A0ABD1LW64</accession>
<reference evidence="1 2" key="1">
    <citation type="submission" date="2024-08" db="EMBL/GenBank/DDBJ databases">
        <title>Insights into the chromosomal genome structure of Flemingia macrophylla.</title>
        <authorList>
            <person name="Ding Y."/>
            <person name="Zhao Y."/>
            <person name="Bi W."/>
            <person name="Wu M."/>
            <person name="Zhao G."/>
            <person name="Gong Y."/>
            <person name="Li W."/>
            <person name="Zhang P."/>
        </authorList>
    </citation>
    <scope>NUCLEOTIDE SEQUENCE [LARGE SCALE GENOMIC DNA]</scope>
    <source>
        <strain evidence="1">DYQJB</strain>
        <tissue evidence="1">Leaf</tissue>
    </source>
</reference>
<sequence length="219" mass="24288">MGSSSFGVVLRNSEADSTTTFAHSAAHSKPRTLRLYHAMLRHDVPPNKFTFLFLLKACVGLADLPLTKTLHSSIMKLGFDRDLHKVMLGGKLDDEEGEESNVATGAMRKKKYRVRIERVGSVQFECQQFHKSVRGSVQFDFTRIIASLASELGLSSNRKVVDLFLIFLGTPITSKSEVCRPLQDLLVGDDAAGEWVFTESLHTHLGIDIFASRALTCCE</sequence>